<evidence type="ECO:0000313" key="2">
    <source>
        <dbReference type="EMBL" id="CAB4975538.1"/>
    </source>
</evidence>
<gene>
    <name evidence="1" type="ORF">UFOPK2982_00640</name>
    <name evidence="2" type="ORF">UFOPK3948_00444</name>
</gene>
<dbReference type="EMBL" id="CAFAAE010000081">
    <property type="protein sequence ID" value="CAB4791739.1"/>
    <property type="molecule type" value="Genomic_DNA"/>
</dbReference>
<reference evidence="2" key="1">
    <citation type="submission" date="2020-05" db="EMBL/GenBank/DDBJ databases">
        <authorList>
            <person name="Chiriac C."/>
            <person name="Salcher M."/>
            <person name="Ghai R."/>
            <person name="Kavagutti S V."/>
        </authorList>
    </citation>
    <scope>NUCLEOTIDE SEQUENCE</scope>
</reference>
<protein>
    <submittedName>
        <fullName evidence="2">Unannotated protein</fullName>
    </submittedName>
</protein>
<sequence length="57" mass="5891">MTLTAELITFVASHSPPIPTSKIPTSTGNSAKATKAKAVMDSKNEIGLSDLSSTKSK</sequence>
<proteinExistence type="predicted"/>
<dbReference type="AlphaFoldDB" id="A0A6J7M608"/>
<dbReference type="EMBL" id="CAFBOI010000032">
    <property type="protein sequence ID" value="CAB4975538.1"/>
    <property type="molecule type" value="Genomic_DNA"/>
</dbReference>
<evidence type="ECO:0000313" key="1">
    <source>
        <dbReference type="EMBL" id="CAB4791739.1"/>
    </source>
</evidence>
<accession>A0A6J7M608</accession>
<organism evidence="2">
    <name type="scientific">freshwater metagenome</name>
    <dbReference type="NCBI Taxonomy" id="449393"/>
    <lineage>
        <taxon>unclassified sequences</taxon>
        <taxon>metagenomes</taxon>
        <taxon>ecological metagenomes</taxon>
    </lineage>
</organism>
<name>A0A6J7M608_9ZZZZ</name>